<keyword evidence="2" id="KW-1185">Reference proteome</keyword>
<gene>
    <name evidence="1" type="ORF">ACFQ4C_12035</name>
</gene>
<accession>A0ABW3QA47</accession>
<evidence type="ECO:0000313" key="1">
    <source>
        <dbReference type="EMBL" id="MFD1141846.1"/>
    </source>
</evidence>
<protein>
    <recommendedName>
        <fullName evidence="3">DUF2383 domain-containing protein</fullName>
    </recommendedName>
</protein>
<sequence length="131" mass="15309">MITVIKTAQSLLDLNGAQRGLCSQLQKKTLGTNEFVNAFNQLHERAKECGMKYYSRFSSFAPLFVDHRQLEQMQSAMADLMDRSELQAEADLLRSGVLPLEDHLWHLRWHFLLERAGELGYYWNSEEKRFN</sequence>
<dbReference type="Proteomes" id="UP001597116">
    <property type="component" value="Unassembled WGS sequence"/>
</dbReference>
<organism evidence="1 2">
    <name type="scientific">Larkinella insperata</name>
    <dbReference type="NCBI Taxonomy" id="332158"/>
    <lineage>
        <taxon>Bacteria</taxon>
        <taxon>Pseudomonadati</taxon>
        <taxon>Bacteroidota</taxon>
        <taxon>Cytophagia</taxon>
        <taxon>Cytophagales</taxon>
        <taxon>Spirosomataceae</taxon>
        <taxon>Larkinella</taxon>
    </lineage>
</organism>
<name>A0ABW3QA47_9BACT</name>
<comment type="caution">
    <text evidence="1">The sequence shown here is derived from an EMBL/GenBank/DDBJ whole genome shotgun (WGS) entry which is preliminary data.</text>
</comment>
<dbReference type="RefSeq" id="WP_265992340.1">
    <property type="nucleotide sequence ID" value="NZ_CP110973.1"/>
</dbReference>
<evidence type="ECO:0000313" key="2">
    <source>
        <dbReference type="Proteomes" id="UP001597116"/>
    </source>
</evidence>
<proteinExistence type="predicted"/>
<evidence type="ECO:0008006" key="3">
    <source>
        <dbReference type="Google" id="ProtNLM"/>
    </source>
</evidence>
<reference evidence="2" key="1">
    <citation type="journal article" date="2019" name="Int. J. Syst. Evol. Microbiol.">
        <title>The Global Catalogue of Microorganisms (GCM) 10K type strain sequencing project: providing services to taxonomists for standard genome sequencing and annotation.</title>
        <authorList>
            <consortium name="The Broad Institute Genomics Platform"/>
            <consortium name="The Broad Institute Genome Sequencing Center for Infectious Disease"/>
            <person name="Wu L."/>
            <person name="Ma J."/>
        </authorList>
    </citation>
    <scope>NUCLEOTIDE SEQUENCE [LARGE SCALE GENOMIC DNA]</scope>
    <source>
        <strain evidence="2">CCUG 55608</strain>
    </source>
</reference>
<dbReference type="EMBL" id="JBHTLP010000008">
    <property type="protein sequence ID" value="MFD1141846.1"/>
    <property type="molecule type" value="Genomic_DNA"/>
</dbReference>